<proteinExistence type="predicted"/>
<protein>
    <submittedName>
        <fullName evidence="1">Uncharacterized protein</fullName>
    </submittedName>
</protein>
<evidence type="ECO:0000313" key="1">
    <source>
        <dbReference type="EMBL" id="GFR99154.1"/>
    </source>
</evidence>
<gene>
    <name evidence="1" type="ORF">ElyMa_006367700</name>
</gene>
<comment type="caution">
    <text evidence="1">The sequence shown here is derived from an EMBL/GenBank/DDBJ whole genome shotgun (WGS) entry which is preliminary data.</text>
</comment>
<accession>A0AAV4HNL0</accession>
<sequence length="84" mass="9804">MLIQWNPDKVNTSGPKKSVDFKRDLQIARKTATDEPDNEEISQAVTNFHHRLDDLAQEINETLEDLKFESEDLYAQEIDDETLR</sequence>
<evidence type="ECO:0000313" key="2">
    <source>
        <dbReference type="Proteomes" id="UP000762676"/>
    </source>
</evidence>
<keyword evidence="2" id="KW-1185">Reference proteome</keyword>
<reference evidence="1 2" key="1">
    <citation type="journal article" date="2021" name="Elife">
        <title>Chloroplast acquisition without the gene transfer in kleptoplastic sea slugs, Plakobranchus ocellatus.</title>
        <authorList>
            <person name="Maeda T."/>
            <person name="Takahashi S."/>
            <person name="Yoshida T."/>
            <person name="Shimamura S."/>
            <person name="Takaki Y."/>
            <person name="Nagai Y."/>
            <person name="Toyoda A."/>
            <person name="Suzuki Y."/>
            <person name="Arimoto A."/>
            <person name="Ishii H."/>
            <person name="Satoh N."/>
            <person name="Nishiyama T."/>
            <person name="Hasebe M."/>
            <person name="Maruyama T."/>
            <person name="Minagawa J."/>
            <person name="Obokata J."/>
            <person name="Shigenobu S."/>
        </authorList>
    </citation>
    <scope>NUCLEOTIDE SEQUENCE [LARGE SCALE GENOMIC DNA]</scope>
</reference>
<dbReference type="Proteomes" id="UP000762676">
    <property type="component" value="Unassembled WGS sequence"/>
</dbReference>
<name>A0AAV4HNL0_9GAST</name>
<dbReference type="EMBL" id="BMAT01012780">
    <property type="protein sequence ID" value="GFR99154.1"/>
    <property type="molecule type" value="Genomic_DNA"/>
</dbReference>
<organism evidence="1 2">
    <name type="scientific">Elysia marginata</name>
    <dbReference type="NCBI Taxonomy" id="1093978"/>
    <lineage>
        <taxon>Eukaryota</taxon>
        <taxon>Metazoa</taxon>
        <taxon>Spiralia</taxon>
        <taxon>Lophotrochozoa</taxon>
        <taxon>Mollusca</taxon>
        <taxon>Gastropoda</taxon>
        <taxon>Heterobranchia</taxon>
        <taxon>Euthyneura</taxon>
        <taxon>Panpulmonata</taxon>
        <taxon>Sacoglossa</taxon>
        <taxon>Placobranchoidea</taxon>
        <taxon>Plakobranchidae</taxon>
        <taxon>Elysia</taxon>
    </lineage>
</organism>
<dbReference type="AlphaFoldDB" id="A0AAV4HNL0"/>